<organism evidence="1 2">
    <name type="scientific">Smallanthus sonchifolius</name>
    <dbReference type="NCBI Taxonomy" id="185202"/>
    <lineage>
        <taxon>Eukaryota</taxon>
        <taxon>Viridiplantae</taxon>
        <taxon>Streptophyta</taxon>
        <taxon>Embryophyta</taxon>
        <taxon>Tracheophyta</taxon>
        <taxon>Spermatophyta</taxon>
        <taxon>Magnoliopsida</taxon>
        <taxon>eudicotyledons</taxon>
        <taxon>Gunneridae</taxon>
        <taxon>Pentapetalae</taxon>
        <taxon>asterids</taxon>
        <taxon>campanulids</taxon>
        <taxon>Asterales</taxon>
        <taxon>Asteraceae</taxon>
        <taxon>Asteroideae</taxon>
        <taxon>Heliantheae alliance</taxon>
        <taxon>Millerieae</taxon>
        <taxon>Smallanthus</taxon>
    </lineage>
</organism>
<reference evidence="2" key="1">
    <citation type="journal article" date="2022" name="Mol. Ecol. Resour.">
        <title>The genomes of chicory, endive, great burdock and yacon provide insights into Asteraceae palaeo-polyploidization history and plant inulin production.</title>
        <authorList>
            <person name="Fan W."/>
            <person name="Wang S."/>
            <person name="Wang H."/>
            <person name="Wang A."/>
            <person name="Jiang F."/>
            <person name="Liu H."/>
            <person name="Zhao H."/>
            <person name="Xu D."/>
            <person name="Zhang Y."/>
        </authorList>
    </citation>
    <scope>NUCLEOTIDE SEQUENCE [LARGE SCALE GENOMIC DNA]</scope>
    <source>
        <strain evidence="2">cv. Yunnan</strain>
    </source>
</reference>
<sequence>MAQNNCFDDIGNINRPPRLVSGEDYDMWKNRMESFFCYQEYGMWKSIKDAACAAVGTADFDWSFYYKEKLNYLKKEISSLKHEQTNLETQIDDLLVKLKATRAELAEQKVHVEKYEFASKKLQRLLDSETTYSDSSETSEAPLLPTNEVTLKTTKSGKVIQTNRPSPFIPSIPVPSPTKQIKIIYPPEGRKLKVEHGQSSTSTIPQSKSNQPRKMFDICHAPGERPPYVQKTLEEATFEHNQAHPWNFKDLFKRKDYVYFQRDKLAKSFFVSPIAVQATPKRKPIYRRTPTEKPTFNRKTKKEKHVSVETSAASKNAVDHPSAATKFAADQPKPSATNATSAADRVKRSRKSLPQQWKAKSTASIPQSIIIGSIECKHTDAVGS</sequence>
<gene>
    <name evidence="1" type="ORF">L1987_18607</name>
</gene>
<reference evidence="1 2" key="2">
    <citation type="journal article" date="2022" name="Mol. Ecol. Resour.">
        <title>The genomes of chicory, endive, great burdock and yacon provide insights into Asteraceae paleo-polyploidization history and plant inulin production.</title>
        <authorList>
            <person name="Fan W."/>
            <person name="Wang S."/>
            <person name="Wang H."/>
            <person name="Wang A."/>
            <person name="Jiang F."/>
            <person name="Liu H."/>
            <person name="Zhao H."/>
            <person name="Xu D."/>
            <person name="Zhang Y."/>
        </authorList>
    </citation>
    <scope>NUCLEOTIDE SEQUENCE [LARGE SCALE GENOMIC DNA]</scope>
    <source>
        <strain evidence="2">cv. Yunnan</strain>
        <tissue evidence="1">Leaves</tissue>
    </source>
</reference>
<dbReference type="Proteomes" id="UP001056120">
    <property type="component" value="Linkage Group LG06"/>
</dbReference>
<keyword evidence="2" id="KW-1185">Reference proteome</keyword>
<protein>
    <submittedName>
        <fullName evidence="1">Uncharacterized protein</fullName>
    </submittedName>
</protein>
<proteinExistence type="predicted"/>
<dbReference type="EMBL" id="CM042023">
    <property type="protein sequence ID" value="KAI3813872.1"/>
    <property type="molecule type" value="Genomic_DNA"/>
</dbReference>
<accession>A0ACB9J191</accession>
<evidence type="ECO:0000313" key="2">
    <source>
        <dbReference type="Proteomes" id="UP001056120"/>
    </source>
</evidence>
<name>A0ACB9J191_9ASTR</name>
<evidence type="ECO:0000313" key="1">
    <source>
        <dbReference type="EMBL" id="KAI3813872.1"/>
    </source>
</evidence>
<comment type="caution">
    <text evidence="1">The sequence shown here is derived from an EMBL/GenBank/DDBJ whole genome shotgun (WGS) entry which is preliminary data.</text>
</comment>